<dbReference type="Proteomes" id="UP000885847">
    <property type="component" value="Unassembled WGS sequence"/>
</dbReference>
<evidence type="ECO:0000313" key="1">
    <source>
        <dbReference type="EMBL" id="HDI82266.1"/>
    </source>
</evidence>
<evidence type="ECO:0008006" key="2">
    <source>
        <dbReference type="Google" id="ProtNLM"/>
    </source>
</evidence>
<gene>
    <name evidence="1" type="ORF">ENF18_00560</name>
</gene>
<dbReference type="EMBL" id="DQWE01000028">
    <property type="protein sequence ID" value="HDI82266.1"/>
    <property type="molecule type" value="Genomic_DNA"/>
</dbReference>
<reference evidence="1" key="1">
    <citation type="journal article" date="2020" name="mSystems">
        <title>Genome- and Community-Level Interaction Insights into Carbon Utilization and Element Cycling Functions of Hydrothermarchaeota in Hydrothermal Sediment.</title>
        <authorList>
            <person name="Zhou Z."/>
            <person name="Liu Y."/>
            <person name="Xu W."/>
            <person name="Pan J."/>
            <person name="Luo Z.H."/>
            <person name="Li M."/>
        </authorList>
    </citation>
    <scope>NUCLEOTIDE SEQUENCE [LARGE SCALE GENOMIC DNA]</scope>
    <source>
        <strain evidence="1">HyVt-102</strain>
    </source>
</reference>
<proteinExistence type="predicted"/>
<name>A0A7C0VAW0_UNCW3</name>
<accession>A0A7C0VAW0</accession>
<comment type="caution">
    <text evidence="1">The sequence shown here is derived from an EMBL/GenBank/DDBJ whole genome shotgun (WGS) entry which is preliminary data.</text>
</comment>
<sequence length="503" mass="54163">MLYLLISLQLIVSPDPVKTDLSTPVKITVSTDDGRPVQGVKFIVKPSTLGKVKNGIFIPSSTGKGIILCMGMVDGRTLKKPVYLVINEEATGKITPRSARVGIGESVVFTVTGGNVKKWKVFPQTLGTIKQGNFTAKQPGRGKIVAVLEDGRVLTATVIVGNITGRIKVIPSFARVDVGGTVTLRTEKIIENPRWNVFPERVGDVNQNGVFTAKSPGRCMVVLRGRLNNREIIGRAVIVVRGGGVKLIPKRAVLKTGGTVKFTVFDGNGNPVNNIKWKVVPRRIGRISPDGMFTPLVRGGKGKVIAILPKGYSKRVLSAPVFIIPDRNAYIRVSPGFVHLDNPGQTVRFYTEIKGISMNERVKFSVYPEDLGTITEDGIFTAKREGTGVVIAKIKGNLPVKPGRAVVIVGEGGSILQVSPSNPTLKQGEKIRFIASPSSPLPSGIKFIWRVMPFYLGKIQNDGTFIAGKVPEGHTIMLGKVVVVGVKDGEICCYGGTSVTVRR</sequence>
<protein>
    <recommendedName>
        <fullName evidence="2">BIG2 domain-containing protein</fullName>
    </recommendedName>
</protein>
<dbReference type="AlphaFoldDB" id="A0A7C0VAW0"/>
<organism evidence="1">
    <name type="scientific">candidate division WOR-3 bacterium</name>
    <dbReference type="NCBI Taxonomy" id="2052148"/>
    <lineage>
        <taxon>Bacteria</taxon>
        <taxon>Bacteria division WOR-3</taxon>
    </lineage>
</organism>